<sequence>MVDRNKVPHLKANIEALSLELTPKDVAEVDKGYDFDLGFPHNFLNLAGFMPQGPEHVPFLAGLCHFDYAAIKPLKIQGHI</sequence>
<evidence type="ECO:0000313" key="2">
    <source>
        <dbReference type="Proteomes" id="UP000191612"/>
    </source>
</evidence>
<dbReference type="Proteomes" id="UP000191612">
    <property type="component" value="Unassembled WGS sequence"/>
</dbReference>
<dbReference type="EMBL" id="MDYO01000045">
    <property type="protein sequence ID" value="OQD92104.1"/>
    <property type="molecule type" value="Genomic_DNA"/>
</dbReference>
<reference evidence="2" key="1">
    <citation type="journal article" date="2017" name="Nat. Microbiol.">
        <title>Global analysis of biosynthetic gene clusters reveals vast potential of secondary metabolite production in Penicillium species.</title>
        <authorList>
            <person name="Nielsen J.C."/>
            <person name="Grijseels S."/>
            <person name="Prigent S."/>
            <person name="Ji B."/>
            <person name="Dainat J."/>
            <person name="Nielsen K.F."/>
            <person name="Frisvad J.C."/>
            <person name="Workman M."/>
            <person name="Nielsen J."/>
        </authorList>
    </citation>
    <scope>NUCLEOTIDE SEQUENCE [LARGE SCALE GENOMIC DNA]</scope>
    <source>
        <strain evidence="2">IBT 29525</strain>
    </source>
</reference>
<keyword evidence="2" id="KW-1185">Reference proteome</keyword>
<accession>A0A1V6QSB7</accession>
<evidence type="ECO:0000313" key="1">
    <source>
        <dbReference type="EMBL" id="OQD92104.1"/>
    </source>
</evidence>
<dbReference type="AlphaFoldDB" id="A0A1V6QSB7"/>
<gene>
    <name evidence="1" type="ORF">PENSOL_c045G10234</name>
</gene>
<dbReference type="STRING" id="60172.A0A1V6QSB7"/>
<organism evidence="1 2">
    <name type="scientific">Penicillium solitum</name>
    <dbReference type="NCBI Taxonomy" id="60172"/>
    <lineage>
        <taxon>Eukaryota</taxon>
        <taxon>Fungi</taxon>
        <taxon>Dikarya</taxon>
        <taxon>Ascomycota</taxon>
        <taxon>Pezizomycotina</taxon>
        <taxon>Eurotiomycetes</taxon>
        <taxon>Eurotiomycetidae</taxon>
        <taxon>Eurotiales</taxon>
        <taxon>Aspergillaceae</taxon>
        <taxon>Penicillium</taxon>
    </lineage>
</organism>
<name>A0A1V6QSB7_9EURO</name>
<proteinExistence type="predicted"/>
<protein>
    <submittedName>
        <fullName evidence="1">Uncharacterized protein</fullName>
    </submittedName>
</protein>
<comment type="caution">
    <text evidence="1">The sequence shown here is derived from an EMBL/GenBank/DDBJ whole genome shotgun (WGS) entry which is preliminary data.</text>
</comment>